<dbReference type="Proteomes" id="UP001549691">
    <property type="component" value="Unassembled WGS sequence"/>
</dbReference>
<comment type="caution">
    <text evidence="5">The sequence shown here is derived from an EMBL/GenBank/DDBJ whole genome shotgun (WGS) entry which is preliminary data.</text>
</comment>
<evidence type="ECO:0000256" key="4">
    <source>
        <dbReference type="SAM" id="Phobius"/>
    </source>
</evidence>
<dbReference type="SUPFAM" id="SSF54523">
    <property type="entry name" value="Pili subunits"/>
    <property type="match status" value="1"/>
</dbReference>
<organism evidence="5 6">
    <name type="scientific">Uliginosibacterium flavum</name>
    <dbReference type="NCBI Taxonomy" id="1396831"/>
    <lineage>
        <taxon>Bacteria</taxon>
        <taxon>Pseudomonadati</taxon>
        <taxon>Pseudomonadota</taxon>
        <taxon>Betaproteobacteria</taxon>
        <taxon>Rhodocyclales</taxon>
        <taxon>Zoogloeaceae</taxon>
        <taxon>Uliginosibacterium</taxon>
    </lineage>
</organism>
<evidence type="ECO:0000313" key="5">
    <source>
        <dbReference type="EMBL" id="MET7012771.1"/>
    </source>
</evidence>
<keyword evidence="3" id="KW-0281">Fimbrium</keyword>
<keyword evidence="4" id="KW-0472">Membrane</keyword>
<keyword evidence="6" id="KW-1185">Reference proteome</keyword>
<protein>
    <submittedName>
        <fullName evidence="5">Pilin</fullName>
    </submittedName>
</protein>
<evidence type="ECO:0000256" key="1">
    <source>
        <dbReference type="ARBA" id="ARBA00005233"/>
    </source>
</evidence>
<dbReference type="EMBL" id="JBEWZI010000001">
    <property type="protein sequence ID" value="MET7012771.1"/>
    <property type="molecule type" value="Genomic_DNA"/>
</dbReference>
<keyword evidence="4" id="KW-0812">Transmembrane</keyword>
<dbReference type="PANTHER" id="PTHR30093">
    <property type="entry name" value="GENERAL SECRETION PATHWAY PROTEIN G"/>
    <property type="match status" value="1"/>
</dbReference>
<dbReference type="InterPro" id="IPR012902">
    <property type="entry name" value="N_methyl_site"/>
</dbReference>
<name>A0ABV2TFS1_9RHOO</name>
<gene>
    <name evidence="5" type="ORF">ABXR19_01125</name>
</gene>
<comment type="similarity">
    <text evidence="1 3">Belongs to the N-Me-Phe pilin family.</text>
</comment>
<feature type="transmembrane region" description="Helical" evidence="4">
    <location>
        <begin position="7"/>
        <end position="31"/>
    </location>
</feature>
<accession>A0ABV2TFS1</accession>
<reference evidence="5 6" key="1">
    <citation type="submission" date="2024-07" db="EMBL/GenBank/DDBJ databases">
        <title>Uliginosibacterium flavum JJ3220;KACC:17644.</title>
        <authorList>
            <person name="Kim M.K."/>
        </authorList>
    </citation>
    <scope>NUCLEOTIDE SEQUENCE [LARGE SCALE GENOMIC DNA]</scope>
    <source>
        <strain evidence="5 6">KACC:17644</strain>
    </source>
</reference>
<keyword evidence="4" id="KW-1133">Transmembrane helix</keyword>
<dbReference type="InterPro" id="IPR045584">
    <property type="entry name" value="Pilin-like"/>
</dbReference>
<dbReference type="InterPro" id="IPR001082">
    <property type="entry name" value="Pilin"/>
</dbReference>
<evidence type="ECO:0000256" key="3">
    <source>
        <dbReference type="RuleBase" id="RU000389"/>
    </source>
</evidence>
<dbReference type="PANTHER" id="PTHR30093:SF34">
    <property type="entry name" value="PREPILIN PEPTIDASE-DEPENDENT PROTEIN D"/>
    <property type="match status" value="1"/>
</dbReference>
<evidence type="ECO:0000256" key="2">
    <source>
        <dbReference type="ARBA" id="ARBA00022481"/>
    </source>
</evidence>
<dbReference type="Pfam" id="PF00114">
    <property type="entry name" value="Pilin"/>
    <property type="match status" value="1"/>
</dbReference>
<dbReference type="Gene3D" id="3.30.700.10">
    <property type="entry name" value="Glycoprotein, Type 4 Pilin"/>
    <property type="match status" value="1"/>
</dbReference>
<dbReference type="Pfam" id="PF07963">
    <property type="entry name" value="N_methyl"/>
    <property type="match status" value="1"/>
</dbReference>
<dbReference type="RefSeq" id="WP_354599230.1">
    <property type="nucleotide sequence ID" value="NZ_JBEWZI010000001.1"/>
</dbReference>
<sequence>MKRIQQGFTLIELMIVVAIIGILAAIALPAYQDYTVRSKVTEGLTLAEAAKSVVSETWQNNGSLATVTQEVTSASTGCAASVVYCFTVTKYVSAISIAATNGEVLVTYNVTASGINQLGTNNTVYLIPTIGNAALAAGSQGNIDWHCKGAASTYAVGSTGLLPGRYSPTQCRSAV</sequence>
<proteinExistence type="inferred from homology"/>
<dbReference type="PROSITE" id="PS00409">
    <property type="entry name" value="PROKAR_NTER_METHYL"/>
    <property type="match status" value="1"/>
</dbReference>
<dbReference type="NCBIfam" id="TIGR02532">
    <property type="entry name" value="IV_pilin_GFxxxE"/>
    <property type="match status" value="1"/>
</dbReference>
<keyword evidence="2" id="KW-0488">Methylation</keyword>
<evidence type="ECO:0000313" key="6">
    <source>
        <dbReference type="Proteomes" id="UP001549691"/>
    </source>
</evidence>